<feature type="chain" id="PRO_5015676899" description="CHAT domain-containing protein" evidence="1">
    <location>
        <begin position="30"/>
        <end position="811"/>
    </location>
</feature>
<keyword evidence="4" id="KW-1185">Reference proteome</keyword>
<evidence type="ECO:0000313" key="3">
    <source>
        <dbReference type="EMBL" id="PQM26592.1"/>
    </source>
</evidence>
<name>A0A2S8B2G6_9SPHN</name>
<dbReference type="AlphaFoldDB" id="A0A2S8B2G6"/>
<comment type="caution">
    <text evidence="3">The sequence shown here is derived from an EMBL/GenBank/DDBJ whole genome shotgun (WGS) entry which is preliminary data.</text>
</comment>
<evidence type="ECO:0000256" key="1">
    <source>
        <dbReference type="SAM" id="SignalP"/>
    </source>
</evidence>
<sequence length="811" mass="85894">MRMMQAIGPMLLAGMLLAGLALPLAPLHAQTPAAQDDARKAAFDQRLAENKQQLRDTPYADKEGRIALLADRAKLTADFFGDESIEHADALQLLAFEYYSARRWAEDAALRSRALAIRRKLQGDRSSDTLYAVRALGRSLAEDGRPGEGAAILGAVLAAWKHDEATLAEAAERSVPRGRTVEGKALGMAAADHARLALDVGDPAAAVSSARLAAAASLAYRRGFGFGVLDEQMIEGAERNPELHTGETAFGDWSRLYANALWEAAPDDPKARSDALLVLQDVMAGRTSRALARAAAARAATAAGAATLLGERDAKAAELTALFARTESVRTGSAADRDLWDQIHGANEALAVIDARLAAATPGYFELVRPEMLDAAKAQALLAPDEAFLLIVPTERGTHSLVVTREGLVWHRSDLTEADLAGRVRRLLWDVGANIDVTPEENDRWSAEGEGDFPFDRGTAFLLYDRLVAPLAPALAGKRHLFTAASGAISSLPLGIFVTEKPSGADGDPAVLRATPWLADKAAILQLPSLQSLELLRAVEARRPGGDGGGDTMVGFGDPLLDGVAETRGVSGRIRGTRGSGPSLAQGLLRAADDTGPALADPATLRRLARLPGTQAELKALQALFGPARTRLFLADAATETAVKTGDLSHLSVLFLATHGLIAGELQDVEEPGLVFTPPRRASLADDGLLTASEVAGLRLGARWVILSACNTAAGDGRAGAPGLSGLARAFFFAGAESLLASHWPVRDDVAAVLTVRLFELMRADPRLSRAEALQRAEREIRDNPVKDDALQSWAHPSAWAPFSLIGDAVR</sequence>
<dbReference type="Proteomes" id="UP000238954">
    <property type="component" value="Chromosome"/>
</dbReference>
<dbReference type="Pfam" id="PF12770">
    <property type="entry name" value="CHAT"/>
    <property type="match status" value="1"/>
</dbReference>
<dbReference type="RefSeq" id="WP_105999965.1">
    <property type="nucleotide sequence ID" value="NZ_CM009578.1"/>
</dbReference>
<feature type="signal peptide" evidence="1">
    <location>
        <begin position="1"/>
        <end position="29"/>
    </location>
</feature>
<organism evidence="3 4">
    <name type="scientific">Sphingopyxis lindanitolerans</name>
    <dbReference type="NCBI Taxonomy" id="2054227"/>
    <lineage>
        <taxon>Bacteria</taxon>
        <taxon>Pseudomonadati</taxon>
        <taxon>Pseudomonadota</taxon>
        <taxon>Alphaproteobacteria</taxon>
        <taxon>Sphingomonadales</taxon>
        <taxon>Sphingomonadaceae</taxon>
        <taxon>Sphingopyxis</taxon>
    </lineage>
</organism>
<feature type="domain" description="CHAT" evidence="2">
    <location>
        <begin position="462"/>
        <end position="808"/>
    </location>
</feature>
<gene>
    <name evidence="3" type="ORF">CVO77_16385</name>
</gene>
<dbReference type="InterPro" id="IPR024983">
    <property type="entry name" value="CHAT_dom"/>
</dbReference>
<keyword evidence="1" id="KW-0732">Signal</keyword>
<accession>A0A2S8B2G6</accession>
<protein>
    <recommendedName>
        <fullName evidence="2">CHAT domain-containing protein</fullName>
    </recommendedName>
</protein>
<reference evidence="4" key="1">
    <citation type="submission" date="2017-11" db="EMBL/GenBank/DDBJ databases">
        <title>The complete genome sequence of Sphingopyxis pomeranensis sp. nov. strain WS5A3p.</title>
        <authorList>
            <person name="Kaminski M.A."/>
        </authorList>
    </citation>
    <scope>NUCLEOTIDE SEQUENCE [LARGE SCALE GENOMIC DNA]</scope>
    <source>
        <strain evidence="4">WS5A3p</strain>
    </source>
</reference>
<dbReference type="InterPro" id="IPR011990">
    <property type="entry name" value="TPR-like_helical_dom_sf"/>
</dbReference>
<dbReference type="OrthoDB" id="9787760at2"/>
<evidence type="ECO:0000313" key="4">
    <source>
        <dbReference type="Proteomes" id="UP000238954"/>
    </source>
</evidence>
<evidence type="ECO:0000259" key="2">
    <source>
        <dbReference type="Pfam" id="PF12770"/>
    </source>
</evidence>
<dbReference type="EMBL" id="PHFW01000003">
    <property type="protein sequence ID" value="PQM26592.1"/>
    <property type="molecule type" value="Genomic_DNA"/>
</dbReference>
<proteinExistence type="predicted"/>
<dbReference type="Gene3D" id="1.25.40.10">
    <property type="entry name" value="Tetratricopeptide repeat domain"/>
    <property type="match status" value="1"/>
</dbReference>